<dbReference type="Proteomes" id="UP000777482">
    <property type="component" value="Unassembled WGS sequence"/>
</dbReference>
<keyword evidence="2" id="KW-0808">Transferase</keyword>
<dbReference type="EMBL" id="PUHQ01000101">
    <property type="protein sequence ID" value="KAG0656219.1"/>
    <property type="molecule type" value="Genomic_DNA"/>
</dbReference>
<dbReference type="OrthoDB" id="271595at2759"/>
<accession>A0A9P7B2P8</accession>
<name>A0A9P7B2P8_RHOMI</name>
<evidence type="ECO:0000256" key="1">
    <source>
        <dbReference type="ARBA" id="ARBA00022603"/>
    </source>
</evidence>
<proteinExistence type="predicted"/>
<dbReference type="InterPro" id="IPR029063">
    <property type="entry name" value="SAM-dependent_MTases_sf"/>
</dbReference>
<reference evidence="4 5" key="1">
    <citation type="submission" date="2020-11" db="EMBL/GenBank/DDBJ databases">
        <title>Kefir isolates.</title>
        <authorList>
            <person name="Marcisauskas S."/>
            <person name="Kim Y."/>
            <person name="Blasche S."/>
        </authorList>
    </citation>
    <scope>NUCLEOTIDE SEQUENCE [LARGE SCALE GENOMIC DNA]</scope>
    <source>
        <strain evidence="4 5">KR</strain>
    </source>
</reference>
<evidence type="ECO:0000256" key="3">
    <source>
        <dbReference type="SAM" id="MobiDB-lite"/>
    </source>
</evidence>
<dbReference type="PANTHER" id="PTHR13069">
    <property type="entry name" value="ALKYLATED DNA REPAIR PROTEIN ALKB HOMOLOG 8"/>
    <property type="match status" value="1"/>
</dbReference>
<evidence type="ECO:0000313" key="4">
    <source>
        <dbReference type="EMBL" id="KAG0656219.1"/>
    </source>
</evidence>
<dbReference type="InterPro" id="IPR051422">
    <property type="entry name" value="AlkB_tRNA_MeTrf/Diox"/>
</dbReference>
<dbReference type="PANTHER" id="PTHR13069:SF21">
    <property type="entry name" value="ALKYLATED DNA REPAIR PROTEIN ALKB HOMOLOG 8"/>
    <property type="match status" value="1"/>
</dbReference>
<gene>
    <name evidence="4" type="primary">ALKBH8</name>
    <name evidence="4" type="ORF">C6P46_000375</name>
</gene>
<keyword evidence="1" id="KW-0489">Methyltransferase</keyword>
<dbReference type="GO" id="GO:0008168">
    <property type="term" value="F:methyltransferase activity"/>
    <property type="evidence" value="ECO:0007669"/>
    <property type="project" value="UniProtKB-KW"/>
</dbReference>
<dbReference type="GO" id="GO:0032259">
    <property type="term" value="P:methylation"/>
    <property type="evidence" value="ECO:0007669"/>
    <property type="project" value="UniProtKB-KW"/>
</dbReference>
<evidence type="ECO:0000256" key="2">
    <source>
        <dbReference type="ARBA" id="ARBA00022679"/>
    </source>
</evidence>
<sequence>MTEATTAAFEAEHVHAVYDEIAADFSRTRHSPWPFVRHFLDALPPAALVLDAGTGNGKYLGARSVLDYTGKHDPPPTRRRRAQESETPASKNDMLAIGFDMSIGLLSIASERGHEVDHAISIATIHHFATPERRIESIKVGPSLPGLALRN</sequence>
<organism evidence="4 5">
    <name type="scientific">Rhodotorula mucilaginosa</name>
    <name type="common">Yeast</name>
    <name type="synonym">Rhodotorula rubra</name>
    <dbReference type="NCBI Taxonomy" id="5537"/>
    <lineage>
        <taxon>Eukaryota</taxon>
        <taxon>Fungi</taxon>
        <taxon>Dikarya</taxon>
        <taxon>Basidiomycota</taxon>
        <taxon>Pucciniomycotina</taxon>
        <taxon>Microbotryomycetes</taxon>
        <taxon>Sporidiobolales</taxon>
        <taxon>Sporidiobolaceae</taxon>
        <taxon>Rhodotorula</taxon>
    </lineage>
</organism>
<comment type="caution">
    <text evidence="4">The sequence shown here is derived from an EMBL/GenBank/DDBJ whole genome shotgun (WGS) entry which is preliminary data.</text>
</comment>
<dbReference type="Gene3D" id="3.40.50.150">
    <property type="entry name" value="Vaccinia Virus protein VP39"/>
    <property type="match status" value="1"/>
</dbReference>
<dbReference type="AlphaFoldDB" id="A0A9P7B2P8"/>
<protein>
    <submittedName>
        <fullName evidence="4">Alkylated DNA repair protein alkB 8</fullName>
    </submittedName>
</protein>
<dbReference type="SUPFAM" id="SSF53335">
    <property type="entry name" value="S-adenosyl-L-methionine-dependent methyltransferases"/>
    <property type="match status" value="1"/>
</dbReference>
<keyword evidence="5" id="KW-1185">Reference proteome</keyword>
<evidence type="ECO:0000313" key="5">
    <source>
        <dbReference type="Proteomes" id="UP000777482"/>
    </source>
</evidence>
<feature type="region of interest" description="Disordered" evidence="3">
    <location>
        <begin position="66"/>
        <end position="91"/>
    </location>
</feature>